<dbReference type="GO" id="GO:0070041">
    <property type="term" value="F:rRNA (uridine-C5-)-methyltransferase activity"/>
    <property type="evidence" value="ECO:0007669"/>
    <property type="project" value="TreeGrafter"/>
</dbReference>
<keyword evidence="8" id="KW-1185">Reference proteome</keyword>
<comment type="caution">
    <text evidence="7">The sequence shown here is derived from an EMBL/GenBank/DDBJ whole genome shotgun (WGS) entry which is preliminary data.</text>
</comment>
<evidence type="ECO:0000256" key="5">
    <source>
        <dbReference type="PROSITE-ProRule" id="PRU10015"/>
    </source>
</evidence>
<comment type="similarity">
    <text evidence="4">Belongs to the class I-like SAM-binding methyltransferase superfamily. RNA M5U methyltransferase family.</text>
</comment>
<feature type="domain" description="TRAM" evidence="6">
    <location>
        <begin position="7"/>
        <end position="65"/>
    </location>
</feature>
<dbReference type="Pfam" id="PF05958">
    <property type="entry name" value="tRNA_U5-meth_tr"/>
    <property type="match status" value="1"/>
</dbReference>
<dbReference type="PANTHER" id="PTHR11061:SF30">
    <property type="entry name" value="TRNA (URACIL(54)-C(5))-METHYLTRANSFERASE"/>
    <property type="match status" value="1"/>
</dbReference>
<evidence type="ECO:0000256" key="2">
    <source>
        <dbReference type="ARBA" id="ARBA00022679"/>
    </source>
</evidence>
<keyword evidence="2 4" id="KW-0808">Transferase</keyword>
<feature type="binding site" evidence="4">
    <location>
        <position position="344"/>
    </location>
    <ligand>
        <name>S-adenosyl-L-methionine</name>
        <dbReference type="ChEBI" id="CHEBI:59789"/>
    </ligand>
</feature>
<organism evidence="7 8">
    <name type="scientific">Corynebacterium uropygiale</name>
    <dbReference type="NCBI Taxonomy" id="1775911"/>
    <lineage>
        <taxon>Bacteria</taxon>
        <taxon>Bacillati</taxon>
        <taxon>Actinomycetota</taxon>
        <taxon>Actinomycetes</taxon>
        <taxon>Mycobacteriales</taxon>
        <taxon>Corynebacteriaceae</taxon>
        <taxon>Corynebacterium</taxon>
    </lineage>
</organism>
<name>A0A9X1QNN2_9CORY</name>
<evidence type="ECO:0000256" key="4">
    <source>
        <dbReference type="PROSITE-ProRule" id="PRU01024"/>
    </source>
</evidence>
<dbReference type="SUPFAM" id="SSF50249">
    <property type="entry name" value="Nucleic acid-binding proteins"/>
    <property type="match status" value="1"/>
</dbReference>
<dbReference type="InterPro" id="IPR012340">
    <property type="entry name" value="NA-bd_OB-fold"/>
</dbReference>
<keyword evidence="3 4" id="KW-0949">S-adenosyl-L-methionine</keyword>
<dbReference type="Pfam" id="PF01938">
    <property type="entry name" value="TRAM"/>
    <property type="match status" value="1"/>
</dbReference>
<evidence type="ECO:0000259" key="6">
    <source>
        <dbReference type="PROSITE" id="PS50926"/>
    </source>
</evidence>
<accession>A0A9X1QNN2</accession>
<dbReference type="RefSeq" id="WP_236118301.1">
    <property type="nucleotide sequence ID" value="NZ_JAKGSI010000002.1"/>
</dbReference>
<dbReference type="InterPro" id="IPR030390">
    <property type="entry name" value="MeTrfase_TrmA_AS"/>
</dbReference>
<dbReference type="PROSITE" id="PS01230">
    <property type="entry name" value="TRMA_1"/>
    <property type="match status" value="1"/>
</dbReference>
<evidence type="ECO:0000313" key="8">
    <source>
        <dbReference type="Proteomes" id="UP001139336"/>
    </source>
</evidence>
<feature type="binding site" evidence="4">
    <location>
        <position position="280"/>
    </location>
    <ligand>
        <name>S-adenosyl-L-methionine</name>
        <dbReference type="ChEBI" id="CHEBI:59789"/>
    </ligand>
</feature>
<dbReference type="AlphaFoldDB" id="A0A9X1QNN2"/>
<evidence type="ECO:0000256" key="1">
    <source>
        <dbReference type="ARBA" id="ARBA00022603"/>
    </source>
</evidence>
<reference evidence="7" key="1">
    <citation type="submission" date="2022-01" db="EMBL/GenBank/DDBJ databases">
        <title>Corynebacterium sp. nov isolated from isolated from the feces of the greater white-fronted geese (Anser albifrons) at Poyang Lake, PR China.</title>
        <authorList>
            <person name="Liu Q."/>
        </authorList>
    </citation>
    <scope>NUCLEOTIDE SEQUENCE</scope>
    <source>
        <strain evidence="7">JCM 32435</strain>
    </source>
</reference>
<evidence type="ECO:0000313" key="7">
    <source>
        <dbReference type="EMBL" id="MCF4006504.1"/>
    </source>
</evidence>
<dbReference type="EMBL" id="JAKGSI010000002">
    <property type="protein sequence ID" value="MCF4006504.1"/>
    <property type="molecule type" value="Genomic_DNA"/>
</dbReference>
<keyword evidence="1 4" id="KW-0489">Methyltransferase</keyword>
<feature type="active site" description="Nucleophile" evidence="4">
    <location>
        <position position="371"/>
    </location>
</feature>
<dbReference type="InterPro" id="IPR010280">
    <property type="entry name" value="U5_MeTrfase_fam"/>
</dbReference>
<dbReference type="Proteomes" id="UP001139336">
    <property type="component" value="Unassembled WGS sequence"/>
</dbReference>
<dbReference type="PANTHER" id="PTHR11061">
    <property type="entry name" value="RNA M5U METHYLTRANSFERASE"/>
    <property type="match status" value="1"/>
</dbReference>
<dbReference type="PROSITE" id="PS50926">
    <property type="entry name" value="TRAM"/>
    <property type="match status" value="1"/>
</dbReference>
<gene>
    <name evidence="7" type="ORF">L1O03_04810</name>
</gene>
<sequence>MPQEKPAPAVGEQHTLRITRMAHGGEGIGTLDGRVVFVRGAYPGDEVSVELRQVKKNFARGEIVDIVTPSPSRVPQRCPATAAGAGCTDFGDLDPTKEAPLKKEILADQLARMARGVSLPPIEVIDLAPADGWRTRVRLGVDAEGRAGFRAARSNEIITGYPSSQIPEELCADILCPDGRRFQPGSELIIAGDSEGQRHIVESKKSGRGKRVERVEDVIEGSGIAVQRVLGRTFHVPATAFWQAHRNAAGCYSGLIRTWLYEEIEDLELHGERPVAWDLYGGVGLFVPVLGDSLGEDAHIDSVELSRAARHEQPDLADYDVTFHSTSVEKAIPGLERPDVVVLDPPRTGAGAQVISAVASAGPGLVIHIGCDPATFARDVRQWSEEGYQALRLTLVNAFPGTHHFEVLGLFARTQDDSR</sequence>
<dbReference type="SUPFAM" id="SSF53335">
    <property type="entry name" value="S-adenosyl-L-methionine-dependent methyltransferases"/>
    <property type="match status" value="1"/>
</dbReference>
<dbReference type="PROSITE" id="PS51687">
    <property type="entry name" value="SAM_MT_RNA_M5U"/>
    <property type="match status" value="1"/>
</dbReference>
<proteinExistence type="inferred from homology"/>
<feature type="binding site" evidence="4">
    <location>
        <position position="301"/>
    </location>
    <ligand>
        <name>S-adenosyl-L-methionine</name>
        <dbReference type="ChEBI" id="CHEBI:59789"/>
    </ligand>
</feature>
<protein>
    <submittedName>
        <fullName evidence="7">TRAM domain-containing protein</fullName>
    </submittedName>
</protein>
<feature type="binding site" evidence="4">
    <location>
        <position position="243"/>
    </location>
    <ligand>
        <name>S-adenosyl-L-methionine</name>
        <dbReference type="ChEBI" id="CHEBI:59789"/>
    </ligand>
</feature>
<dbReference type="InterPro" id="IPR002792">
    <property type="entry name" value="TRAM_dom"/>
</dbReference>
<dbReference type="Gene3D" id="2.40.50.140">
    <property type="entry name" value="Nucleic acid-binding proteins"/>
    <property type="match status" value="1"/>
</dbReference>
<evidence type="ECO:0000256" key="3">
    <source>
        <dbReference type="ARBA" id="ARBA00022691"/>
    </source>
</evidence>
<dbReference type="Gene3D" id="3.40.50.150">
    <property type="entry name" value="Vaccinia Virus protein VP39"/>
    <property type="match status" value="1"/>
</dbReference>
<dbReference type="GO" id="GO:0070475">
    <property type="term" value="P:rRNA base methylation"/>
    <property type="evidence" value="ECO:0007669"/>
    <property type="project" value="TreeGrafter"/>
</dbReference>
<feature type="active site" evidence="5">
    <location>
        <position position="371"/>
    </location>
</feature>
<dbReference type="InterPro" id="IPR029063">
    <property type="entry name" value="SAM-dependent_MTases_sf"/>
</dbReference>